<dbReference type="AlphaFoldDB" id="Q1JWF1"/>
<dbReference type="GO" id="GO:0015562">
    <property type="term" value="F:efflux transmembrane transporter activity"/>
    <property type="evidence" value="ECO:0007669"/>
    <property type="project" value="TreeGrafter"/>
</dbReference>
<dbReference type="PANTHER" id="PTHR30469:SF12">
    <property type="entry name" value="MULTIDRUG RESISTANCE PROTEIN MDTA"/>
    <property type="match status" value="1"/>
</dbReference>
<reference evidence="4" key="1">
    <citation type="submission" date="2006-05" db="EMBL/GenBank/DDBJ databases">
        <title>Annotation of the draft genome assembly of Desulfuromonas acetoxidans DSM 684.</title>
        <authorList>
            <consortium name="US DOE Joint Genome Institute (JGI-ORNL)"/>
            <person name="Larimer F."/>
            <person name="Land M."/>
            <person name="Hauser L."/>
        </authorList>
    </citation>
    <scope>NUCLEOTIDE SEQUENCE [LARGE SCALE GENOMIC DNA]</scope>
    <source>
        <strain evidence="4">DSM 684</strain>
    </source>
</reference>
<evidence type="ECO:0000256" key="2">
    <source>
        <dbReference type="SAM" id="Phobius"/>
    </source>
</evidence>
<dbReference type="GO" id="GO:1990281">
    <property type="term" value="C:efflux pump complex"/>
    <property type="evidence" value="ECO:0007669"/>
    <property type="project" value="TreeGrafter"/>
</dbReference>
<name>Q1JWF1_DESA6</name>
<evidence type="ECO:0000313" key="4">
    <source>
        <dbReference type="EMBL" id="EAT14617.1"/>
    </source>
</evidence>
<dbReference type="InterPro" id="IPR058625">
    <property type="entry name" value="MdtA-like_BSH"/>
</dbReference>
<proteinExistence type="inferred from homology"/>
<dbReference type="Gene3D" id="2.40.30.170">
    <property type="match status" value="1"/>
</dbReference>
<keyword evidence="5" id="KW-1185">Reference proteome</keyword>
<dbReference type="Gene3D" id="2.40.50.100">
    <property type="match status" value="1"/>
</dbReference>
<comment type="similarity">
    <text evidence="1">Belongs to the membrane fusion protein (MFP) (TC 8.A.1) family.</text>
</comment>
<feature type="transmembrane region" description="Helical" evidence="2">
    <location>
        <begin position="20"/>
        <end position="41"/>
    </location>
</feature>
<dbReference type="EMBL" id="AAEW02000021">
    <property type="protein sequence ID" value="EAT14617.1"/>
    <property type="molecule type" value="Genomic_DNA"/>
</dbReference>
<dbReference type="NCBIfam" id="TIGR01730">
    <property type="entry name" value="RND_mfp"/>
    <property type="match status" value="1"/>
</dbReference>
<comment type="caution">
    <text evidence="4">The sequence shown here is derived from an EMBL/GenBank/DDBJ whole genome shotgun (WGS) entry which is preliminary data.</text>
</comment>
<evidence type="ECO:0000256" key="1">
    <source>
        <dbReference type="ARBA" id="ARBA00009477"/>
    </source>
</evidence>
<dbReference type="RefSeq" id="WP_006002485.1">
    <property type="nucleotide sequence ID" value="NZ_AAEW02000021.1"/>
</dbReference>
<dbReference type="Gene3D" id="2.40.420.20">
    <property type="match status" value="1"/>
</dbReference>
<accession>Q1JWF1</accession>
<dbReference type="OrthoDB" id="9806939at2"/>
<evidence type="ECO:0000259" key="3">
    <source>
        <dbReference type="Pfam" id="PF25917"/>
    </source>
</evidence>
<keyword evidence="2" id="KW-0812">Transmembrane</keyword>
<dbReference type="InterPro" id="IPR006143">
    <property type="entry name" value="RND_pump_MFP"/>
</dbReference>
<dbReference type="SUPFAM" id="SSF111369">
    <property type="entry name" value="HlyD-like secretion proteins"/>
    <property type="match status" value="1"/>
</dbReference>
<dbReference type="Proteomes" id="UP000005695">
    <property type="component" value="Unassembled WGS sequence"/>
</dbReference>
<reference evidence="4" key="2">
    <citation type="submission" date="2006-05" db="EMBL/GenBank/DDBJ databases">
        <title>Sequencing of the draft genome and assembly of Desulfuromonas acetoxidans DSM 684.</title>
        <authorList>
            <consortium name="US DOE Joint Genome Institute (JGI-PGF)"/>
            <person name="Copeland A."/>
            <person name="Lucas S."/>
            <person name="Lapidus A."/>
            <person name="Barry K."/>
            <person name="Detter J.C."/>
            <person name="Glavina del Rio T."/>
            <person name="Hammon N."/>
            <person name="Israni S."/>
            <person name="Dalin E."/>
            <person name="Tice H."/>
            <person name="Bruce D."/>
            <person name="Pitluck S."/>
            <person name="Richardson P."/>
        </authorList>
    </citation>
    <scope>NUCLEOTIDE SEQUENCE [LARGE SCALE GENOMIC DNA]</scope>
    <source>
        <strain evidence="4">DSM 684</strain>
    </source>
</reference>
<protein>
    <submittedName>
        <fullName evidence="4">Secretion protein HlyD</fullName>
    </submittedName>
</protein>
<keyword evidence="2" id="KW-0472">Membrane</keyword>
<dbReference type="Pfam" id="PF25917">
    <property type="entry name" value="BSH_RND"/>
    <property type="match status" value="1"/>
</dbReference>
<evidence type="ECO:0000313" key="5">
    <source>
        <dbReference type="Proteomes" id="UP000005695"/>
    </source>
</evidence>
<sequence>MDNMPDHHAASTPKPHKRVWLRVLIIVVILAASFFAASYLIKTAPKAAKKAKVKKPVLVSVMPAQPQAHQVTITAAGQVVASRKVDLQAQVSGQVIRLNDNFDLGKRLAKGQELLALDPVDYEVALAEQQAALADARYALSIEEGLQEVARREWQLFEQEHSGQTNLPPALALREPHLKKAEAKVRAAEAGVDKARIDLQRTIITTPFDALVIDKAVDLGSQLSSQSTVATLVATDEFWVELSVPMQALAWIEIPDYNATQGSHVKITTAAGNRTGTILRLLADLETQGRMARLLVRISDPLDLGHPVAQRTPLLLGDYVEVTILGRTLAEATKVPRQIIHDNRHLWLAKDKKLHIRPVQIAWRDKEYFYLTSGVSAGELIVTSDLAAPVEGLPLRLDRPKAQTSGDEAGR</sequence>
<dbReference type="PANTHER" id="PTHR30469">
    <property type="entry name" value="MULTIDRUG RESISTANCE PROTEIN MDTA"/>
    <property type="match status" value="1"/>
</dbReference>
<feature type="domain" description="Multidrug resistance protein MdtA-like barrel-sandwich hybrid" evidence="3">
    <location>
        <begin position="83"/>
        <end position="233"/>
    </location>
</feature>
<gene>
    <name evidence="4" type="ORF">Dace_0446</name>
</gene>
<keyword evidence="2" id="KW-1133">Transmembrane helix</keyword>
<dbReference type="Gene3D" id="1.10.287.470">
    <property type="entry name" value="Helix hairpin bin"/>
    <property type="match status" value="1"/>
</dbReference>
<organism evidence="4 5">
    <name type="scientific">Desulfuromonas acetoxidans (strain DSM 684 / 11070)</name>
    <dbReference type="NCBI Taxonomy" id="281689"/>
    <lineage>
        <taxon>Bacteria</taxon>
        <taxon>Pseudomonadati</taxon>
        <taxon>Thermodesulfobacteriota</taxon>
        <taxon>Desulfuromonadia</taxon>
        <taxon>Desulfuromonadales</taxon>
        <taxon>Desulfuromonadaceae</taxon>
        <taxon>Desulfuromonas</taxon>
    </lineage>
</organism>